<dbReference type="PATRIC" id="fig|861299.3.peg.3146"/>
<dbReference type="InterPro" id="IPR017850">
    <property type="entry name" value="Alkaline_phosphatase_core_sf"/>
</dbReference>
<evidence type="ECO:0000256" key="1">
    <source>
        <dbReference type="ARBA" id="ARBA00010373"/>
    </source>
</evidence>
<dbReference type="EMBL" id="CP007128">
    <property type="protein sequence ID" value="AHG90631.1"/>
    <property type="molecule type" value="Genomic_DNA"/>
</dbReference>
<dbReference type="SUPFAM" id="SSF53649">
    <property type="entry name" value="Alkaline phosphatase-like"/>
    <property type="match status" value="1"/>
</dbReference>
<dbReference type="eggNOG" id="COG1015">
    <property type="taxonomic scope" value="Bacteria"/>
</dbReference>
<accession>W0RIL6</accession>
<evidence type="ECO:0000259" key="6">
    <source>
        <dbReference type="Pfam" id="PF01676"/>
    </source>
</evidence>
<comment type="catalytic activity">
    <reaction evidence="4">
        <text>alpha-D-ribose 1-phosphate = D-ribose 5-phosphate</text>
        <dbReference type="Rhea" id="RHEA:18793"/>
        <dbReference type="ChEBI" id="CHEBI:57720"/>
        <dbReference type="ChEBI" id="CHEBI:78346"/>
        <dbReference type="EC" id="5.4.2.7"/>
    </reaction>
</comment>
<comment type="similarity">
    <text evidence="1 4">Belongs to the phosphopentomutase family.</text>
</comment>
<dbReference type="GO" id="GO:0030145">
    <property type="term" value="F:manganese ion binding"/>
    <property type="evidence" value="ECO:0007669"/>
    <property type="project" value="UniProtKB-UniRule"/>
</dbReference>
<dbReference type="Gene3D" id="3.40.720.10">
    <property type="entry name" value="Alkaline Phosphatase, subunit A"/>
    <property type="match status" value="1"/>
</dbReference>
<evidence type="ECO:0000256" key="5">
    <source>
        <dbReference type="NCBIfam" id="TIGR01696"/>
    </source>
</evidence>
<dbReference type="FunCoup" id="W0RIL6">
    <property type="interactions" value="65"/>
</dbReference>
<feature type="binding site" evidence="4">
    <location>
        <position position="287"/>
    </location>
    <ligand>
        <name>Mn(2+)</name>
        <dbReference type="ChEBI" id="CHEBI:29035"/>
        <label>2</label>
    </ligand>
</feature>
<keyword evidence="4" id="KW-0413">Isomerase</keyword>
<protein>
    <recommendedName>
        <fullName evidence="4 5">Phosphopentomutase</fullName>
        <ecNumber evidence="4 5">5.4.2.7</ecNumber>
    </recommendedName>
    <alternativeName>
        <fullName evidence="4">Phosphodeoxyribomutase</fullName>
    </alternativeName>
</protein>
<dbReference type="PANTHER" id="PTHR21110">
    <property type="entry name" value="PHOSPHOPENTOMUTASE"/>
    <property type="match status" value="1"/>
</dbReference>
<evidence type="ECO:0000256" key="3">
    <source>
        <dbReference type="ARBA" id="ARBA00023211"/>
    </source>
</evidence>
<dbReference type="HAMAP" id="MF_00740">
    <property type="entry name" value="Phosphopentomut"/>
    <property type="match status" value="1"/>
</dbReference>
<dbReference type="Gene3D" id="3.30.70.1250">
    <property type="entry name" value="Phosphopentomutase"/>
    <property type="match status" value="1"/>
</dbReference>
<keyword evidence="4" id="KW-0963">Cytoplasm</keyword>
<comment type="function">
    <text evidence="4">Isomerase that catalyzes the conversion of deoxy-ribose 1-phosphate (dRib-1-P) and ribose 1-phosphate (Rib-1-P) to deoxy-ribose 5-phosphate (dRib-5-P) and ribose 5-phosphate (Rib-5-P), respectively.</text>
</comment>
<keyword evidence="3 4" id="KW-0464">Manganese</keyword>
<keyword evidence="8" id="KW-1185">Reference proteome</keyword>
<keyword evidence="2 4" id="KW-0479">Metal-binding</keyword>
<dbReference type="GO" id="GO:0006015">
    <property type="term" value="P:5-phosphoribose 1-diphosphate biosynthetic process"/>
    <property type="evidence" value="ECO:0007669"/>
    <property type="project" value="UniProtKB-UniPathway"/>
</dbReference>
<evidence type="ECO:0000313" key="8">
    <source>
        <dbReference type="Proteomes" id="UP000019151"/>
    </source>
</evidence>
<evidence type="ECO:0000313" key="7">
    <source>
        <dbReference type="EMBL" id="AHG90631.1"/>
    </source>
</evidence>
<dbReference type="CDD" id="cd16009">
    <property type="entry name" value="PPM"/>
    <property type="match status" value="1"/>
</dbReference>
<name>W0RIL6_9BACT</name>
<feature type="binding site" evidence="4">
    <location>
        <position position="340"/>
    </location>
    <ligand>
        <name>Mn(2+)</name>
        <dbReference type="ChEBI" id="CHEBI:29035"/>
        <label>2</label>
    </ligand>
</feature>
<evidence type="ECO:0000256" key="2">
    <source>
        <dbReference type="ARBA" id="ARBA00022723"/>
    </source>
</evidence>
<proteinExistence type="inferred from homology"/>
<dbReference type="Pfam" id="PF01676">
    <property type="entry name" value="Metalloenzyme"/>
    <property type="match status" value="1"/>
</dbReference>
<dbReference type="STRING" id="861299.J421_3094"/>
<sequence length="394" mass="41978">MTPHRMSRRAVILVLDGVGAGEAHDAATYGDAGSDTLGHVAEAVGGLQLPNLERLGLGHVRPLRGMAAVAHPGGAWGRLQPASAGKDSTTGHWELAGIRLARPFPTYPDGFPPDVIDEFAARTGRGVLGNVAASGTAIIDDFGAEHQATGKWIVYTSADSVFQVASHEGVIPLAELYAACETAREMLVAPHDVSRVIARPFVGEPGRYQRTKNRRDLSIEPPETTLLDALAAAGVSRAGVGKVDDLFAGRNLRARHTGSNAEGIEAIATWLREESDGLLFANLVDFDTLFGHRNDVAGFYGALREVDAALPTFEALLREDDLLFITADHGNDPTTASTDHARERAPLLVVGPQVRPTDVGERDTFADVGATVAEWLGSDFRGSGRSFLRELVTR</sequence>
<dbReference type="GO" id="GO:0000287">
    <property type="term" value="F:magnesium ion binding"/>
    <property type="evidence" value="ECO:0007669"/>
    <property type="project" value="UniProtKB-UniRule"/>
</dbReference>
<comment type="cofactor">
    <cofactor evidence="4">
        <name>Mn(2+)</name>
        <dbReference type="ChEBI" id="CHEBI:29035"/>
    </cofactor>
    <text evidence="4">Binds 2 manganese ions.</text>
</comment>
<dbReference type="InterPro" id="IPR010045">
    <property type="entry name" value="DeoB"/>
</dbReference>
<dbReference type="GO" id="GO:0043094">
    <property type="term" value="P:metabolic compound salvage"/>
    <property type="evidence" value="ECO:0007669"/>
    <property type="project" value="UniProtKB-UniRule"/>
</dbReference>
<feature type="binding site" evidence="4">
    <location>
        <position position="292"/>
    </location>
    <ligand>
        <name>Mn(2+)</name>
        <dbReference type="ChEBI" id="CHEBI:29035"/>
        <label>2</label>
    </ligand>
</feature>
<dbReference type="GO" id="GO:0008973">
    <property type="term" value="F:phosphopentomutase activity"/>
    <property type="evidence" value="ECO:0007669"/>
    <property type="project" value="UniProtKB-UniRule"/>
</dbReference>
<dbReference type="EC" id="5.4.2.7" evidence="4 5"/>
<dbReference type="KEGG" id="gba:J421_3094"/>
<organism evidence="7 8">
    <name type="scientific">Gemmatirosa kalamazoonensis</name>
    <dbReference type="NCBI Taxonomy" id="861299"/>
    <lineage>
        <taxon>Bacteria</taxon>
        <taxon>Pseudomonadati</taxon>
        <taxon>Gemmatimonadota</taxon>
        <taxon>Gemmatimonadia</taxon>
        <taxon>Gemmatimonadales</taxon>
        <taxon>Gemmatimonadaceae</taxon>
        <taxon>Gemmatirosa</taxon>
    </lineage>
</organism>
<dbReference type="PANTHER" id="PTHR21110:SF0">
    <property type="entry name" value="PHOSPHOPENTOMUTASE"/>
    <property type="match status" value="1"/>
</dbReference>
<dbReference type="PIRSF" id="PIRSF001491">
    <property type="entry name" value="Ppentomutase"/>
    <property type="match status" value="1"/>
</dbReference>
<gene>
    <name evidence="4" type="primary">deoB</name>
    <name evidence="7" type="ORF">J421_3094</name>
</gene>
<feature type="binding site" evidence="4">
    <location>
        <position position="328"/>
    </location>
    <ligand>
        <name>Mn(2+)</name>
        <dbReference type="ChEBI" id="CHEBI:29035"/>
        <label>1</label>
    </ligand>
</feature>
<dbReference type="HOGENOM" id="CLU_053861_0_0_0"/>
<dbReference type="GO" id="GO:0005829">
    <property type="term" value="C:cytosol"/>
    <property type="evidence" value="ECO:0007669"/>
    <property type="project" value="TreeGrafter"/>
</dbReference>
<dbReference type="AlphaFoldDB" id="W0RIL6"/>
<dbReference type="GO" id="GO:0006018">
    <property type="term" value="P:2-deoxyribose 1-phosphate catabolic process"/>
    <property type="evidence" value="ECO:0007669"/>
    <property type="project" value="UniProtKB-UniRule"/>
</dbReference>
<dbReference type="GO" id="GO:0009117">
    <property type="term" value="P:nucleotide metabolic process"/>
    <property type="evidence" value="ECO:0007669"/>
    <property type="project" value="UniProtKB-UniRule"/>
</dbReference>
<dbReference type="NCBIfam" id="TIGR01696">
    <property type="entry name" value="deoB"/>
    <property type="match status" value="1"/>
</dbReference>
<dbReference type="UniPathway" id="UPA00087">
    <property type="reaction ID" value="UER00173"/>
</dbReference>
<dbReference type="Proteomes" id="UP000019151">
    <property type="component" value="Chromosome"/>
</dbReference>
<feature type="binding site" evidence="4">
    <location>
        <position position="329"/>
    </location>
    <ligand>
        <name>Mn(2+)</name>
        <dbReference type="ChEBI" id="CHEBI:29035"/>
        <label>1</label>
    </ligand>
</feature>
<comment type="catalytic activity">
    <reaction evidence="4">
        <text>2-deoxy-alpha-D-ribose 1-phosphate = 2-deoxy-D-ribose 5-phosphate</text>
        <dbReference type="Rhea" id="RHEA:27658"/>
        <dbReference type="ChEBI" id="CHEBI:57259"/>
        <dbReference type="ChEBI" id="CHEBI:62877"/>
        <dbReference type="EC" id="5.4.2.7"/>
    </reaction>
</comment>
<dbReference type="InterPro" id="IPR024052">
    <property type="entry name" value="Phosphopentomutase_DeoB_cap_sf"/>
</dbReference>
<evidence type="ECO:0000256" key="4">
    <source>
        <dbReference type="HAMAP-Rule" id="MF_00740"/>
    </source>
</evidence>
<reference evidence="7 8" key="1">
    <citation type="journal article" date="2014" name="Genome Announc.">
        <title>Genome Sequence and Methylome of Soil Bacterium Gemmatirosa kalamazoonensis KBS708T, a Member of the Rarely Cultivated Gemmatimonadetes Phylum.</title>
        <authorList>
            <person name="Debruyn J.M."/>
            <person name="Radosevich M."/>
            <person name="Wommack K.E."/>
            <person name="Polson S.W."/>
            <person name="Hauser L.J."/>
            <person name="Fawaz M.N."/>
            <person name="Korlach J."/>
            <person name="Tsai Y.C."/>
        </authorList>
    </citation>
    <scope>NUCLEOTIDE SEQUENCE [LARGE SCALE GENOMIC DNA]</scope>
    <source>
        <strain evidence="7 8">KBS708</strain>
    </source>
</reference>
<dbReference type="NCBIfam" id="NF003766">
    <property type="entry name" value="PRK05362.1"/>
    <property type="match status" value="1"/>
</dbReference>
<feature type="binding site" evidence="4">
    <location>
        <position position="16"/>
    </location>
    <ligand>
        <name>Mn(2+)</name>
        <dbReference type="ChEBI" id="CHEBI:29035"/>
        <label>1</label>
    </ligand>
</feature>
<comment type="subcellular location">
    <subcellularLocation>
        <location evidence="4">Cytoplasm</location>
    </subcellularLocation>
</comment>
<dbReference type="RefSeq" id="WP_236646254.1">
    <property type="nucleotide sequence ID" value="NZ_CP007128.1"/>
</dbReference>
<dbReference type="InterPro" id="IPR006124">
    <property type="entry name" value="Metalloenzyme"/>
</dbReference>
<dbReference type="SUPFAM" id="SSF143856">
    <property type="entry name" value="DeoB insert domain-like"/>
    <property type="match status" value="1"/>
</dbReference>
<comment type="pathway">
    <text evidence="4">Carbohydrate degradation; 2-deoxy-D-ribose 1-phosphate degradation; D-glyceraldehyde 3-phosphate and acetaldehyde from 2-deoxy-alpha-D-ribose 1-phosphate: step 1/2.</text>
</comment>
<feature type="domain" description="Metalloenzyme" evidence="6">
    <location>
        <begin position="9"/>
        <end position="377"/>
    </location>
</feature>
<dbReference type="InParanoid" id="W0RIL6"/>